<reference evidence="3 4" key="1">
    <citation type="submission" date="2023-03" db="EMBL/GenBank/DDBJ databases">
        <title>Isolation and description of six Streptomyces strains from soil environments, able to metabolize different microbial glucans.</title>
        <authorList>
            <person name="Widen T."/>
            <person name="Larsbrink J."/>
        </authorList>
    </citation>
    <scope>NUCLEOTIDE SEQUENCE [LARGE SCALE GENOMIC DNA]</scope>
    <source>
        <strain evidence="3 4">Mut1</strain>
    </source>
</reference>
<dbReference type="RefSeq" id="WP_306059508.1">
    <property type="nucleotide sequence ID" value="NZ_CP120997.1"/>
</dbReference>
<organism evidence="3 4">
    <name type="scientific">Streptomyces castrisilvae</name>
    <dbReference type="NCBI Taxonomy" id="3033811"/>
    <lineage>
        <taxon>Bacteria</taxon>
        <taxon>Bacillati</taxon>
        <taxon>Actinomycetota</taxon>
        <taxon>Actinomycetes</taxon>
        <taxon>Kitasatosporales</taxon>
        <taxon>Streptomycetaceae</taxon>
        <taxon>Streptomyces</taxon>
    </lineage>
</organism>
<protein>
    <recommendedName>
        <fullName evidence="5">Secreted protein</fullName>
    </recommendedName>
</protein>
<feature type="region of interest" description="Disordered" evidence="1">
    <location>
        <begin position="127"/>
        <end position="173"/>
    </location>
</feature>
<evidence type="ECO:0000313" key="3">
    <source>
        <dbReference type="EMBL" id="WLQ37358.1"/>
    </source>
</evidence>
<evidence type="ECO:0000313" key="4">
    <source>
        <dbReference type="Proteomes" id="UP001239522"/>
    </source>
</evidence>
<dbReference type="Proteomes" id="UP001239522">
    <property type="component" value="Chromosome"/>
</dbReference>
<dbReference type="EMBL" id="CP120997">
    <property type="protein sequence ID" value="WLQ37358.1"/>
    <property type="molecule type" value="Genomic_DNA"/>
</dbReference>
<feature type="signal peptide" evidence="2">
    <location>
        <begin position="1"/>
        <end position="20"/>
    </location>
</feature>
<keyword evidence="2" id="KW-0732">Signal</keyword>
<evidence type="ECO:0000256" key="1">
    <source>
        <dbReference type="SAM" id="MobiDB-lite"/>
    </source>
</evidence>
<feature type="chain" id="PRO_5045308323" description="Secreted protein" evidence="2">
    <location>
        <begin position="21"/>
        <end position="173"/>
    </location>
</feature>
<proteinExistence type="predicted"/>
<feature type="compositionally biased region" description="Pro residues" evidence="1">
    <location>
        <begin position="100"/>
        <end position="114"/>
    </location>
</feature>
<evidence type="ECO:0000256" key="2">
    <source>
        <dbReference type="SAM" id="SignalP"/>
    </source>
</evidence>
<feature type="region of interest" description="Disordered" evidence="1">
    <location>
        <begin position="87"/>
        <end position="114"/>
    </location>
</feature>
<evidence type="ECO:0008006" key="5">
    <source>
        <dbReference type="Google" id="ProtNLM"/>
    </source>
</evidence>
<sequence length="173" mass="16725">MALLLAVLTVAGGAPLAAGAAPVRATAALGGSAPAAAPGLPVRTAARTPAPAPASAAPRTSAAVPVQAAAPVQATAPVPAVADRGLRTEQWTAAEHPRTPHQPPGPGALLPAPPGVPLPPRVLRSVGALPQAGTGRPRVALPGVRGPPGTGPHRSRDLSQVPPPITAVPSSPS</sequence>
<keyword evidence="4" id="KW-1185">Reference proteome</keyword>
<feature type="compositionally biased region" description="Pro residues" evidence="1">
    <location>
        <begin position="161"/>
        <end position="173"/>
    </location>
</feature>
<name>A0ABY9HS31_9ACTN</name>
<accession>A0ABY9HS31</accession>
<gene>
    <name evidence="3" type="ORF">P8A18_29705</name>
</gene>